<organism evidence="3 4">
    <name type="scientific">Streptomyces zaomyceticus</name>
    <dbReference type="NCBI Taxonomy" id="68286"/>
    <lineage>
        <taxon>Bacteria</taxon>
        <taxon>Bacillati</taxon>
        <taxon>Actinomycetota</taxon>
        <taxon>Actinomycetes</taxon>
        <taxon>Kitasatosporales</taxon>
        <taxon>Streptomycetaceae</taxon>
        <taxon>Streptomyces</taxon>
    </lineage>
</organism>
<feature type="compositionally biased region" description="Polar residues" evidence="1">
    <location>
        <begin position="110"/>
        <end position="138"/>
    </location>
</feature>
<gene>
    <name evidence="3" type="ORF">OG814_27000</name>
</gene>
<evidence type="ECO:0000313" key="4">
    <source>
        <dbReference type="Proteomes" id="UP001622594"/>
    </source>
</evidence>
<keyword evidence="2" id="KW-1133">Transmembrane helix</keyword>
<keyword evidence="4" id="KW-1185">Reference proteome</keyword>
<feature type="compositionally biased region" description="Low complexity" evidence="1">
    <location>
        <begin position="83"/>
        <end position="100"/>
    </location>
</feature>
<name>A0ABZ1LHV2_9ACTN</name>
<sequence>MNSEEPRQNWPTPPGHPPAGPTRGAYDGYDGYDGYGGPATTAPVVQVRSNSHRGAWIGAGATLVAAVIGVVGTYMVSGNNGGQSAPQAQTPATSATPSAAEAGGDDTPADSPTGTDSSRSTATPGADSSRSPETQAPRSPTGKPGGTVEWQGALAIEWAEPKDLDSAPPAESEIREENDFSVYPFGSTMLRPEGGAKALVWKDSTKAPSYADCAGVIETLGTSEDMKVKTGMVLCASTNDGRVARLTVKELAGQSSDTRGVFDVVVWSH</sequence>
<evidence type="ECO:0000256" key="1">
    <source>
        <dbReference type="SAM" id="MobiDB-lite"/>
    </source>
</evidence>
<evidence type="ECO:0000313" key="3">
    <source>
        <dbReference type="EMBL" id="WTR72664.1"/>
    </source>
</evidence>
<keyword evidence="2" id="KW-0472">Membrane</keyword>
<keyword evidence="2" id="KW-0812">Transmembrane</keyword>
<dbReference type="Proteomes" id="UP001622594">
    <property type="component" value="Chromosome"/>
</dbReference>
<proteinExistence type="predicted"/>
<accession>A0ABZ1LHV2</accession>
<dbReference type="EMBL" id="CP108188">
    <property type="protein sequence ID" value="WTR72664.1"/>
    <property type="molecule type" value="Genomic_DNA"/>
</dbReference>
<feature type="region of interest" description="Disordered" evidence="1">
    <location>
        <begin position="1"/>
        <end position="32"/>
    </location>
</feature>
<feature type="compositionally biased region" description="Pro residues" evidence="1">
    <location>
        <begin position="11"/>
        <end position="20"/>
    </location>
</feature>
<evidence type="ECO:0008006" key="5">
    <source>
        <dbReference type="Google" id="ProtNLM"/>
    </source>
</evidence>
<feature type="transmembrane region" description="Helical" evidence="2">
    <location>
        <begin position="55"/>
        <end position="76"/>
    </location>
</feature>
<evidence type="ECO:0000256" key="2">
    <source>
        <dbReference type="SAM" id="Phobius"/>
    </source>
</evidence>
<feature type="region of interest" description="Disordered" evidence="1">
    <location>
        <begin position="81"/>
        <end position="148"/>
    </location>
</feature>
<protein>
    <recommendedName>
        <fullName evidence="5">Serine/threonine protein kinase</fullName>
    </recommendedName>
</protein>
<dbReference type="RefSeq" id="WP_327161758.1">
    <property type="nucleotide sequence ID" value="NZ_CP108188.1"/>
</dbReference>
<reference evidence="3 4" key="1">
    <citation type="submission" date="2022-10" db="EMBL/GenBank/DDBJ databases">
        <title>The complete genomes of actinobacterial strains from the NBC collection.</title>
        <authorList>
            <person name="Joergensen T.S."/>
            <person name="Alvarez Arevalo M."/>
            <person name="Sterndorff E.B."/>
            <person name="Faurdal D."/>
            <person name="Vuksanovic O."/>
            <person name="Mourched A.-S."/>
            <person name="Charusanti P."/>
            <person name="Shaw S."/>
            <person name="Blin K."/>
            <person name="Weber T."/>
        </authorList>
    </citation>
    <scope>NUCLEOTIDE SEQUENCE [LARGE SCALE GENOMIC DNA]</scope>
    <source>
        <strain evidence="3 4">NBC_00123</strain>
    </source>
</reference>